<feature type="region of interest" description="Disordered" evidence="10">
    <location>
        <begin position="86"/>
        <end position="208"/>
    </location>
</feature>
<dbReference type="RefSeq" id="WP_105513861.1">
    <property type="nucleotide sequence ID" value="NZ_PVEP01000002.1"/>
</dbReference>
<evidence type="ECO:0000256" key="7">
    <source>
        <dbReference type="ARBA" id="ARBA00023010"/>
    </source>
</evidence>
<dbReference type="OrthoDB" id="7206969at2"/>
<sequence>MFDIGGGELLLIGIVALIVVGPKDLPGMFHTIGRFTAKARSMGREFQRAMDDAAKESGVKGAADDLKAMTSKKSLGLDALDKAASKFEKWQPNKTAETKPATPKSPAPQSATPKGPETAALAEKKKQEQAARLAEMAERKAARAEGAAPAETPAAKPAPKAKPAKAPAKAAKAPAKPKAAPAKPARTAATKPTKPKAPAKPRAKKGEA</sequence>
<keyword evidence="2 9" id="KW-0813">Transport</keyword>
<dbReference type="GO" id="GO:0033281">
    <property type="term" value="C:TAT protein transport complex"/>
    <property type="evidence" value="ECO:0007669"/>
    <property type="project" value="UniProtKB-UniRule"/>
</dbReference>
<dbReference type="Gene3D" id="1.20.5.3310">
    <property type="match status" value="1"/>
</dbReference>
<keyword evidence="8 9" id="KW-0472">Membrane</keyword>
<keyword evidence="3 9" id="KW-1003">Cell membrane</keyword>
<dbReference type="Proteomes" id="UP000238338">
    <property type="component" value="Unassembled WGS sequence"/>
</dbReference>
<comment type="caution">
    <text evidence="11">The sequence shown here is derived from an EMBL/GenBank/DDBJ whole genome shotgun (WGS) entry which is preliminary data.</text>
</comment>
<feature type="compositionally biased region" description="Low complexity" evidence="10">
    <location>
        <begin position="144"/>
        <end position="158"/>
    </location>
</feature>
<dbReference type="PRINTS" id="PR01506">
    <property type="entry name" value="TATBPROTEIN"/>
</dbReference>
<dbReference type="HAMAP" id="MF_00237">
    <property type="entry name" value="TatB"/>
    <property type="match status" value="1"/>
</dbReference>
<feature type="compositionally biased region" description="Basic and acidic residues" evidence="10">
    <location>
        <begin position="122"/>
        <end position="143"/>
    </location>
</feature>
<accession>A0A2S8SA93</accession>
<organism evidence="11 12">
    <name type="scientific">Albidovulum denitrificans</name>
    <dbReference type="NCBI Taxonomy" id="404881"/>
    <lineage>
        <taxon>Bacteria</taxon>
        <taxon>Pseudomonadati</taxon>
        <taxon>Pseudomonadota</taxon>
        <taxon>Alphaproteobacteria</taxon>
        <taxon>Rhodobacterales</taxon>
        <taxon>Paracoccaceae</taxon>
        <taxon>Albidovulum</taxon>
    </lineage>
</organism>
<evidence type="ECO:0000256" key="2">
    <source>
        <dbReference type="ARBA" id="ARBA00022448"/>
    </source>
</evidence>
<feature type="compositionally biased region" description="Basic residues" evidence="10">
    <location>
        <begin position="193"/>
        <end position="208"/>
    </location>
</feature>
<dbReference type="NCBIfam" id="TIGR01410">
    <property type="entry name" value="tatB"/>
    <property type="match status" value="1"/>
</dbReference>
<comment type="subcellular location">
    <subcellularLocation>
        <location evidence="9">Cell membrane</location>
        <topology evidence="9">Single-pass membrane protein</topology>
    </subcellularLocation>
    <subcellularLocation>
        <location evidence="1">Membrane</location>
        <topology evidence="1">Single-pass membrane protein</topology>
    </subcellularLocation>
</comment>
<evidence type="ECO:0000313" key="12">
    <source>
        <dbReference type="Proteomes" id="UP000238338"/>
    </source>
</evidence>
<keyword evidence="5 9" id="KW-0653">Protein transport</keyword>
<evidence type="ECO:0000256" key="9">
    <source>
        <dbReference type="HAMAP-Rule" id="MF_00237"/>
    </source>
</evidence>
<dbReference type="InterPro" id="IPR018448">
    <property type="entry name" value="TatB"/>
</dbReference>
<evidence type="ECO:0000256" key="5">
    <source>
        <dbReference type="ARBA" id="ARBA00022927"/>
    </source>
</evidence>
<keyword evidence="12" id="KW-1185">Reference proteome</keyword>
<keyword evidence="6 9" id="KW-1133">Transmembrane helix</keyword>
<dbReference type="GO" id="GO:0043953">
    <property type="term" value="P:protein transport by the Tat complex"/>
    <property type="evidence" value="ECO:0007669"/>
    <property type="project" value="UniProtKB-UniRule"/>
</dbReference>
<feature type="compositionally biased region" description="Low complexity" evidence="10">
    <location>
        <begin position="164"/>
        <end position="192"/>
    </location>
</feature>
<comment type="subunit">
    <text evidence="9">The Tat system comprises two distinct complexes: a TatABC complex, containing multiple copies of TatA, TatB and TatC subunits, and a separate TatA complex, containing only TatA subunits. Substrates initially bind to the TatABC complex, which probably triggers association of the separate TatA complex to form the active translocon.</text>
</comment>
<evidence type="ECO:0000256" key="1">
    <source>
        <dbReference type="ARBA" id="ARBA00004167"/>
    </source>
</evidence>
<evidence type="ECO:0000256" key="4">
    <source>
        <dbReference type="ARBA" id="ARBA00022692"/>
    </source>
</evidence>
<evidence type="ECO:0000256" key="10">
    <source>
        <dbReference type="SAM" id="MobiDB-lite"/>
    </source>
</evidence>
<dbReference type="AlphaFoldDB" id="A0A2S8SA93"/>
<gene>
    <name evidence="9" type="primary">tatB</name>
    <name evidence="11" type="ORF">LX70_01434</name>
</gene>
<comment type="similarity">
    <text evidence="9">Belongs to the TatB family.</text>
</comment>
<evidence type="ECO:0000256" key="8">
    <source>
        <dbReference type="ARBA" id="ARBA00023136"/>
    </source>
</evidence>
<evidence type="ECO:0000256" key="6">
    <source>
        <dbReference type="ARBA" id="ARBA00022989"/>
    </source>
</evidence>
<comment type="function">
    <text evidence="9">Part of the twin-arginine translocation (Tat) system that transports large folded proteins containing a characteristic twin-arginine motif in their signal peptide across membranes. Together with TatC, TatB is part of a receptor directly interacting with Tat signal peptides. TatB may form an oligomeric binding site that transiently accommodates folded Tat precursor proteins before their translocation.</text>
</comment>
<dbReference type="InterPro" id="IPR003369">
    <property type="entry name" value="TatA/B/E"/>
</dbReference>
<dbReference type="EMBL" id="PVEP01000002">
    <property type="protein sequence ID" value="PQV57628.1"/>
    <property type="molecule type" value="Genomic_DNA"/>
</dbReference>
<name>A0A2S8SA93_9RHOB</name>
<dbReference type="Pfam" id="PF02416">
    <property type="entry name" value="TatA_B_E"/>
    <property type="match status" value="1"/>
</dbReference>
<dbReference type="GO" id="GO:0008320">
    <property type="term" value="F:protein transmembrane transporter activity"/>
    <property type="evidence" value="ECO:0007669"/>
    <property type="project" value="UniProtKB-UniRule"/>
</dbReference>
<protein>
    <recommendedName>
        <fullName evidence="9">Sec-independent protein translocase protein TatB</fullName>
    </recommendedName>
</protein>
<proteinExistence type="inferred from homology"/>
<evidence type="ECO:0000313" key="11">
    <source>
        <dbReference type="EMBL" id="PQV57628.1"/>
    </source>
</evidence>
<evidence type="ECO:0000256" key="3">
    <source>
        <dbReference type="ARBA" id="ARBA00022475"/>
    </source>
</evidence>
<reference evidence="11 12" key="1">
    <citation type="submission" date="2018-02" db="EMBL/GenBank/DDBJ databases">
        <title>Genomic Encyclopedia of Archaeal and Bacterial Type Strains, Phase II (KMG-II): from individual species to whole genera.</title>
        <authorList>
            <person name="Goeker M."/>
        </authorList>
    </citation>
    <scope>NUCLEOTIDE SEQUENCE [LARGE SCALE GENOMIC DNA]</scope>
    <source>
        <strain evidence="11 12">DSM 18921</strain>
    </source>
</reference>
<keyword evidence="7 9" id="KW-0811">Translocation</keyword>
<keyword evidence="4 9" id="KW-0812">Transmembrane</keyword>